<gene>
    <name evidence="2" type="ORF">C477_04049</name>
</gene>
<proteinExistence type="predicted"/>
<dbReference type="CDD" id="cd05400">
    <property type="entry name" value="NT_2-5OAS_ClassI-CCAase"/>
    <property type="match status" value="1"/>
</dbReference>
<dbReference type="InterPro" id="IPR043519">
    <property type="entry name" value="NT_sf"/>
</dbReference>
<keyword evidence="3" id="KW-1185">Reference proteome</keyword>
<dbReference type="InterPro" id="IPR006116">
    <property type="entry name" value="NT_2-5OAS_ClassI-CCAase"/>
</dbReference>
<feature type="compositionally biased region" description="Basic residues" evidence="1">
    <location>
        <begin position="289"/>
        <end position="299"/>
    </location>
</feature>
<evidence type="ECO:0000256" key="1">
    <source>
        <dbReference type="SAM" id="MobiDB-lite"/>
    </source>
</evidence>
<organism evidence="2 3">
    <name type="scientific">Haloterrigena salina JCM 13891</name>
    <dbReference type="NCBI Taxonomy" id="1227488"/>
    <lineage>
        <taxon>Archaea</taxon>
        <taxon>Methanobacteriati</taxon>
        <taxon>Methanobacteriota</taxon>
        <taxon>Stenosarchaea group</taxon>
        <taxon>Halobacteria</taxon>
        <taxon>Halobacteriales</taxon>
        <taxon>Natrialbaceae</taxon>
        <taxon>Haloterrigena</taxon>
    </lineage>
</organism>
<feature type="region of interest" description="Disordered" evidence="1">
    <location>
        <begin position="289"/>
        <end position="320"/>
    </location>
</feature>
<dbReference type="Proteomes" id="UP000011657">
    <property type="component" value="Unassembled WGS sequence"/>
</dbReference>
<dbReference type="RefSeq" id="WP_008893141.1">
    <property type="nucleotide sequence ID" value="NZ_AOIS01000014.1"/>
</dbReference>
<dbReference type="GO" id="GO:0016779">
    <property type="term" value="F:nucleotidyltransferase activity"/>
    <property type="evidence" value="ECO:0007669"/>
    <property type="project" value="InterPro"/>
</dbReference>
<feature type="compositionally biased region" description="Acidic residues" evidence="1">
    <location>
        <begin position="305"/>
        <end position="320"/>
    </location>
</feature>
<protein>
    <recommendedName>
        <fullName evidence="4">Nucleotidyltransferase</fullName>
    </recommendedName>
</protein>
<name>M0CIW0_9EURY</name>
<evidence type="ECO:0008006" key="4">
    <source>
        <dbReference type="Google" id="ProtNLM"/>
    </source>
</evidence>
<dbReference type="Pfam" id="PF18144">
    <property type="entry name" value="SMODS"/>
    <property type="match status" value="1"/>
</dbReference>
<feature type="region of interest" description="Disordered" evidence="1">
    <location>
        <begin position="256"/>
        <end position="276"/>
    </location>
</feature>
<dbReference type="InterPro" id="IPR053550">
    <property type="entry name" value="CD-NTase"/>
</dbReference>
<accession>M0CIW0</accession>
<dbReference type="SUPFAM" id="SSF81301">
    <property type="entry name" value="Nucleotidyltransferase"/>
    <property type="match status" value="1"/>
</dbReference>
<feature type="compositionally biased region" description="Basic and acidic residues" evidence="1">
    <location>
        <begin position="267"/>
        <end position="276"/>
    </location>
</feature>
<comment type="caution">
    <text evidence="2">The sequence shown here is derived from an EMBL/GenBank/DDBJ whole genome shotgun (WGS) entry which is preliminary data.</text>
</comment>
<dbReference type="NCBIfam" id="NF041117">
    <property type="entry name" value="CBASS_cyclase_b"/>
    <property type="match status" value="1"/>
</dbReference>
<dbReference type="PATRIC" id="fig|1227488.3.peg.803"/>
<reference evidence="2 3" key="1">
    <citation type="journal article" date="2014" name="PLoS Genet.">
        <title>Phylogenetically driven sequencing of extremely halophilic archaea reveals strategies for static and dynamic osmo-response.</title>
        <authorList>
            <person name="Becker E.A."/>
            <person name="Seitzer P.M."/>
            <person name="Tritt A."/>
            <person name="Larsen D."/>
            <person name="Krusor M."/>
            <person name="Yao A.I."/>
            <person name="Wu D."/>
            <person name="Madern D."/>
            <person name="Eisen J.A."/>
            <person name="Darling A.E."/>
            <person name="Facciotti M.T."/>
        </authorList>
    </citation>
    <scope>NUCLEOTIDE SEQUENCE [LARGE SCALE GENOMIC DNA]</scope>
    <source>
        <strain evidence="2 3">JCM 13891</strain>
    </source>
</reference>
<sequence length="320" mass="35725">MGSGISPRSRSRGTGPGGGSGGAGSSAAEQDEEQTSIDDYADEAGITDRQGEVIDERRQRLDDVLDEELAVEDSHQFGSHTRGTMVGPLDEDSDTDIMVVLDENEHGQWRRDENGARNCLQAVKRALEKRYPNSDVSIDRNVVAIKFHDFTAEVAPAFRSGDGYVIPDSYSEGRSWVQTNPRQYKNQFDAVDQARGGRLQKVARVAKKFNDNNGSPVSSYHAEVMAYHYVRTHPDKEASTEELVEGFFEQLPRRISNGTREPVNGQRVDEHMDSQERRDAIEAARKARKHVRRAQRLRRQGNTDAADEAYSEAVGDEVDE</sequence>
<dbReference type="STRING" id="1227488.C477_04049"/>
<dbReference type="OrthoDB" id="338911at2157"/>
<feature type="compositionally biased region" description="Gly residues" evidence="1">
    <location>
        <begin position="14"/>
        <end position="24"/>
    </location>
</feature>
<dbReference type="AlphaFoldDB" id="M0CIW0"/>
<evidence type="ECO:0000313" key="3">
    <source>
        <dbReference type="Proteomes" id="UP000011657"/>
    </source>
</evidence>
<evidence type="ECO:0000313" key="2">
    <source>
        <dbReference type="EMBL" id="ELZ22538.1"/>
    </source>
</evidence>
<feature type="region of interest" description="Disordered" evidence="1">
    <location>
        <begin position="1"/>
        <end position="55"/>
    </location>
</feature>
<dbReference type="EMBL" id="AOIS01000014">
    <property type="protein sequence ID" value="ELZ22538.1"/>
    <property type="molecule type" value="Genomic_DNA"/>
</dbReference>
<feature type="compositionally biased region" description="Acidic residues" evidence="1">
    <location>
        <begin position="29"/>
        <end position="42"/>
    </location>
</feature>